<sequence length="137" mass="15564">MSYDKCATDLKVKWKKYAADNQCEYFGNQHVDKEVMEVKLHATQSSLKECHIELASCISSRLSNTSFASESQTLLNDVSLISLKDKESSFQLIQKERADLISKLNKLSISLQQEYGYITNEMNARMAALQLESFSPL</sequence>
<proteinExistence type="predicted"/>
<evidence type="ECO:0000313" key="1">
    <source>
        <dbReference type="EMBL" id="CAD8426234.1"/>
    </source>
</evidence>
<dbReference type="EMBL" id="HBEL01048419">
    <property type="protein sequence ID" value="CAD8426234.1"/>
    <property type="molecule type" value="Transcribed_RNA"/>
</dbReference>
<gene>
    <name evidence="1" type="ORF">PINE0816_LOCUS22396</name>
</gene>
<accession>A0A7S0CK89</accession>
<organism evidence="1">
    <name type="scientific">Proboscia inermis</name>
    <dbReference type="NCBI Taxonomy" id="420281"/>
    <lineage>
        <taxon>Eukaryota</taxon>
        <taxon>Sar</taxon>
        <taxon>Stramenopiles</taxon>
        <taxon>Ochrophyta</taxon>
        <taxon>Bacillariophyta</taxon>
        <taxon>Coscinodiscophyceae</taxon>
        <taxon>Rhizosoleniophycidae</taxon>
        <taxon>Rhizosoleniales</taxon>
        <taxon>Rhizosoleniaceae</taxon>
        <taxon>Proboscia</taxon>
    </lineage>
</organism>
<name>A0A7S0CK89_9STRA</name>
<protein>
    <submittedName>
        <fullName evidence="1">Uncharacterized protein</fullName>
    </submittedName>
</protein>
<dbReference type="AlphaFoldDB" id="A0A7S0CK89"/>
<reference evidence="1" key="1">
    <citation type="submission" date="2021-01" db="EMBL/GenBank/DDBJ databases">
        <authorList>
            <person name="Corre E."/>
            <person name="Pelletier E."/>
            <person name="Niang G."/>
            <person name="Scheremetjew M."/>
            <person name="Finn R."/>
            <person name="Kale V."/>
            <person name="Holt S."/>
            <person name="Cochrane G."/>
            <person name="Meng A."/>
            <person name="Brown T."/>
            <person name="Cohen L."/>
        </authorList>
    </citation>
    <scope>NUCLEOTIDE SEQUENCE</scope>
    <source>
        <strain evidence="1">CCAP1064/1</strain>
    </source>
</reference>